<dbReference type="EMBL" id="JACATZ010000003">
    <property type="protein sequence ID" value="NWJ48916.1"/>
    <property type="molecule type" value="Genomic_DNA"/>
</dbReference>
<sequence length="288" mass="31031">MAALYEIDVFTRIPGNGNPACVILEAATLSEKRMRQIAVETATECAFVLPPTRNDATLRLRYFSPSGEMNLCGHATIGALWILAEEGKLKGECFVETQAGVLYARAEIRADQPSRITLQQPNPTFEDAFFSPDAVAVAIGLEARQIVGRIVSASAGRPKLLIPLPDYKTLDSCERNDKALEELCKANGLTGLYPYTCQARNPGVDLEARQFPYGVGFVEDPVTGVAMAALGGYLVSSGLIRQRTHLVIEQGHALGCPGRAEVDIGIEQGKISRVLITGEAVRVGKSEI</sequence>
<dbReference type="SUPFAM" id="SSF54506">
    <property type="entry name" value="Diaminopimelate epimerase-like"/>
    <property type="match status" value="1"/>
</dbReference>
<dbReference type="GO" id="GO:0016853">
    <property type="term" value="F:isomerase activity"/>
    <property type="evidence" value="ECO:0007669"/>
    <property type="project" value="UniProtKB-KW"/>
</dbReference>
<organism evidence="4 6">
    <name type="scientific">Candidatus Chlorohelix allophototropha</name>
    <dbReference type="NCBI Taxonomy" id="3003348"/>
    <lineage>
        <taxon>Bacteria</taxon>
        <taxon>Bacillati</taxon>
        <taxon>Chloroflexota</taxon>
        <taxon>Chloroflexia</taxon>
        <taxon>Candidatus Chloroheliales</taxon>
        <taxon>Candidatus Chloroheliaceae</taxon>
        <taxon>Candidatus Chlorohelix</taxon>
    </lineage>
</organism>
<dbReference type="EMBL" id="CP128400">
    <property type="protein sequence ID" value="WJW68847.1"/>
    <property type="molecule type" value="Genomic_DNA"/>
</dbReference>
<evidence type="ECO:0000313" key="6">
    <source>
        <dbReference type="Proteomes" id="UP000521676"/>
    </source>
</evidence>
<evidence type="ECO:0000256" key="3">
    <source>
        <dbReference type="PIRSR" id="PIRSR016184-1"/>
    </source>
</evidence>
<dbReference type="PANTHER" id="PTHR13774:SF39">
    <property type="entry name" value="BIOSYNTHESIS PROTEIN, PUTATIVE-RELATED"/>
    <property type="match status" value="1"/>
</dbReference>
<evidence type="ECO:0000256" key="1">
    <source>
        <dbReference type="ARBA" id="ARBA00008270"/>
    </source>
</evidence>
<dbReference type="PIRSF" id="PIRSF016184">
    <property type="entry name" value="PhzC_PhzF"/>
    <property type="match status" value="1"/>
</dbReference>
<dbReference type="Proteomes" id="UP001431572">
    <property type="component" value="Chromosome 2"/>
</dbReference>
<dbReference type="Gene3D" id="3.10.310.10">
    <property type="entry name" value="Diaminopimelate Epimerase, Chain A, domain 1"/>
    <property type="match status" value="2"/>
</dbReference>
<dbReference type="NCBIfam" id="TIGR00654">
    <property type="entry name" value="PhzF_family"/>
    <property type="match status" value="1"/>
</dbReference>
<dbReference type="GO" id="GO:0005737">
    <property type="term" value="C:cytoplasm"/>
    <property type="evidence" value="ECO:0007669"/>
    <property type="project" value="TreeGrafter"/>
</dbReference>
<proteinExistence type="inferred from homology"/>
<evidence type="ECO:0000313" key="4">
    <source>
        <dbReference type="EMBL" id="NWJ48916.1"/>
    </source>
</evidence>
<keyword evidence="2" id="KW-0413">Isomerase</keyword>
<reference evidence="5" key="2">
    <citation type="journal article" date="2024" name="Nature">
        <title>Anoxygenic phototroph of the Chloroflexota uses a type I reaction centre.</title>
        <authorList>
            <person name="Tsuji J.M."/>
            <person name="Shaw N.A."/>
            <person name="Nagashima S."/>
            <person name="Venkiteswaran J.J."/>
            <person name="Schiff S.L."/>
            <person name="Watanabe T."/>
            <person name="Fukui M."/>
            <person name="Hanada S."/>
            <person name="Tank M."/>
            <person name="Neufeld J.D."/>
        </authorList>
    </citation>
    <scope>NUCLEOTIDE SEQUENCE</scope>
    <source>
        <strain evidence="5">L227-S17</strain>
    </source>
</reference>
<dbReference type="Proteomes" id="UP000521676">
    <property type="component" value="Unassembled WGS sequence"/>
</dbReference>
<accession>A0A8T7MA59</accession>
<reference evidence="4 6" key="1">
    <citation type="submission" date="2020-06" db="EMBL/GenBank/DDBJ databases">
        <title>Anoxygenic phototrophic Chloroflexota member uses a Type I reaction center.</title>
        <authorList>
            <person name="Tsuji J.M."/>
            <person name="Shaw N.A."/>
            <person name="Nagashima S."/>
            <person name="Venkiteswaran J."/>
            <person name="Schiff S.L."/>
            <person name="Hanada S."/>
            <person name="Tank M."/>
            <person name="Neufeld J.D."/>
        </authorList>
    </citation>
    <scope>NUCLEOTIDE SEQUENCE [LARGE SCALE GENOMIC DNA]</scope>
    <source>
        <strain evidence="4">L227-S17</strain>
    </source>
</reference>
<dbReference type="PANTHER" id="PTHR13774">
    <property type="entry name" value="PHENAZINE BIOSYNTHESIS PROTEIN"/>
    <property type="match status" value="1"/>
</dbReference>
<evidence type="ECO:0000313" key="5">
    <source>
        <dbReference type="EMBL" id="WJW68847.1"/>
    </source>
</evidence>
<gene>
    <name evidence="4" type="ORF">HXX08_23900</name>
    <name evidence="5" type="ORF">OZ401_004466</name>
</gene>
<dbReference type="Pfam" id="PF02567">
    <property type="entry name" value="PhzC-PhzF"/>
    <property type="match status" value="1"/>
</dbReference>
<evidence type="ECO:0000313" key="7">
    <source>
        <dbReference type="Proteomes" id="UP001431572"/>
    </source>
</evidence>
<dbReference type="InterPro" id="IPR003719">
    <property type="entry name" value="Phenazine_PhzF-like"/>
</dbReference>
<evidence type="ECO:0000256" key="2">
    <source>
        <dbReference type="ARBA" id="ARBA00023235"/>
    </source>
</evidence>
<feature type="active site" evidence="3">
    <location>
        <position position="44"/>
    </location>
</feature>
<keyword evidence="7" id="KW-1185">Reference proteome</keyword>
<dbReference type="RefSeq" id="WP_341470750.1">
    <property type="nucleotide sequence ID" value="NZ_CP128400.1"/>
</dbReference>
<name>A0A8T7MA59_9CHLR</name>
<dbReference type="AlphaFoldDB" id="A0A8T7MA59"/>
<comment type="similarity">
    <text evidence="1">Belongs to the PhzF family.</text>
</comment>
<protein>
    <submittedName>
        <fullName evidence="4">PhzF family phenazine biosynthesis protein</fullName>
    </submittedName>
</protein>